<reference evidence="1" key="1">
    <citation type="journal article" date="2014" name="Front. Microbiol.">
        <title>High frequency of phylogenetically diverse reductive dehalogenase-homologous genes in deep subseafloor sedimentary metagenomes.</title>
        <authorList>
            <person name="Kawai M."/>
            <person name="Futagami T."/>
            <person name="Toyoda A."/>
            <person name="Takaki Y."/>
            <person name="Nishi S."/>
            <person name="Hori S."/>
            <person name="Arai W."/>
            <person name="Tsubouchi T."/>
            <person name="Morono Y."/>
            <person name="Uchiyama I."/>
            <person name="Ito T."/>
            <person name="Fujiyama A."/>
            <person name="Inagaki F."/>
            <person name="Takami H."/>
        </authorList>
    </citation>
    <scope>NUCLEOTIDE SEQUENCE</scope>
    <source>
        <strain evidence="1">Expedition CK06-06</strain>
    </source>
</reference>
<proteinExistence type="predicted"/>
<evidence type="ECO:0000313" key="1">
    <source>
        <dbReference type="EMBL" id="GAH13937.1"/>
    </source>
</evidence>
<dbReference type="AlphaFoldDB" id="X1D1D4"/>
<accession>X1D1D4</accession>
<comment type="caution">
    <text evidence="1">The sequence shown here is derived from an EMBL/GenBank/DDBJ whole genome shotgun (WGS) entry which is preliminary data.</text>
</comment>
<name>X1D1D4_9ZZZZ</name>
<dbReference type="EMBL" id="BART01039438">
    <property type="protein sequence ID" value="GAH13937.1"/>
    <property type="molecule type" value="Genomic_DNA"/>
</dbReference>
<protein>
    <submittedName>
        <fullName evidence="1">Uncharacterized protein</fullName>
    </submittedName>
</protein>
<organism evidence="1">
    <name type="scientific">marine sediment metagenome</name>
    <dbReference type="NCBI Taxonomy" id="412755"/>
    <lineage>
        <taxon>unclassified sequences</taxon>
        <taxon>metagenomes</taxon>
        <taxon>ecological metagenomes</taxon>
    </lineage>
</organism>
<gene>
    <name evidence="1" type="ORF">S01H4_64816</name>
</gene>
<sequence length="62" mass="7114">MIPEMPEHLKPERKYHNINAKRLYDLIKNRLLTLIGIGCSLTSEFAIKTILVNFFGHFAGSI</sequence>